<dbReference type="Gene3D" id="3.30.1230.10">
    <property type="entry name" value="YlxR-like"/>
    <property type="match status" value="1"/>
</dbReference>
<dbReference type="SUPFAM" id="SSF64376">
    <property type="entry name" value="YlxR-like"/>
    <property type="match status" value="1"/>
</dbReference>
<comment type="caution">
    <text evidence="2">The sequence shown here is derived from an EMBL/GenBank/DDBJ whole genome shotgun (WGS) entry which is preliminary data.</text>
</comment>
<dbReference type="CDD" id="cd00279">
    <property type="entry name" value="YlxR"/>
    <property type="match status" value="1"/>
</dbReference>
<dbReference type="EMBL" id="AMYT01000022">
    <property type="protein sequence ID" value="EKU26959.1"/>
    <property type="molecule type" value="Genomic_DNA"/>
</dbReference>
<dbReference type="PANTHER" id="PTHR34215:SF1">
    <property type="entry name" value="YLXR DOMAIN-CONTAINING PROTEIN"/>
    <property type="match status" value="1"/>
</dbReference>
<protein>
    <submittedName>
        <fullName evidence="2">Putative nucleic-acid-binding protein implicated in transcription termination</fullName>
    </submittedName>
</protein>
<accession>K8Z7I0</accession>
<dbReference type="InterPro" id="IPR007393">
    <property type="entry name" value="YlxR_dom"/>
</dbReference>
<dbReference type="OrthoDB" id="9813251at2"/>
<dbReference type="InterPro" id="IPR037465">
    <property type="entry name" value="YlxR"/>
</dbReference>
<organism evidence="2 3">
    <name type="scientific">Catellicoccus marimammalium M35/04/3</name>
    <dbReference type="NCBI Taxonomy" id="1234409"/>
    <lineage>
        <taxon>Bacteria</taxon>
        <taxon>Bacillati</taxon>
        <taxon>Bacillota</taxon>
        <taxon>Bacilli</taxon>
        <taxon>Lactobacillales</taxon>
        <taxon>Enterococcaceae</taxon>
        <taxon>Catellicoccus</taxon>
    </lineage>
</organism>
<dbReference type="NCBIfam" id="NF047356">
    <property type="entry name" value="RNA_bind_RnpM"/>
    <property type="match status" value="1"/>
</dbReference>
<evidence type="ECO:0000313" key="3">
    <source>
        <dbReference type="Proteomes" id="UP000016057"/>
    </source>
</evidence>
<dbReference type="eggNOG" id="COG2740">
    <property type="taxonomic scope" value="Bacteria"/>
</dbReference>
<feature type="domain" description="YlxR" evidence="1">
    <location>
        <begin position="9"/>
        <end position="82"/>
    </location>
</feature>
<evidence type="ECO:0000259" key="1">
    <source>
        <dbReference type="Pfam" id="PF04296"/>
    </source>
</evidence>
<dbReference type="PANTHER" id="PTHR34215">
    <property type="entry name" value="BLL0784 PROTEIN"/>
    <property type="match status" value="1"/>
</dbReference>
<dbReference type="RefSeq" id="WP_009492098.1">
    <property type="nucleotide sequence ID" value="NZ_AMYT01000022.1"/>
</dbReference>
<dbReference type="InterPro" id="IPR035931">
    <property type="entry name" value="YlxR-like_sf"/>
</dbReference>
<dbReference type="PATRIC" id="fig|1234409.3.peg.1186"/>
<gene>
    <name evidence="2" type="ORF">C683_1234</name>
</gene>
<name>K8Z7I0_9ENTE</name>
<sequence length="99" mass="11270">MKNKKIPMRKCVVSNELYPKKQLVRVVKNKEGELMIDASGKAAGRGAYVCLDVDIAKEAKKKHALDKALNTKVPEAFYQELIDYIEHIIIRKELFDHGS</sequence>
<reference evidence="2 3" key="1">
    <citation type="journal article" date="2013" name="Genome Announc.">
        <title>Draft Genome Sequence of Catellicoccus marimammalium, a Novel Species Commonly Found in Gull Feces.</title>
        <authorList>
            <person name="Weigand M.R."/>
            <person name="Ryu H."/>
            <person name="Bozcek L."/>
            <person name="Konstantinidis K.T."/>
            <person name="Santo Domingo J.W."/>
        </authorList>
    </citation>
    <scope>NUCLEOTIDE SEQUENCE [LARGE SCALE GENOMIC DNA]</scope>
    <source>
        <strain evidence="2 3">M35/04/3</strain>
    </source>
</reference>
<dbReference type="AlphaFoldDB" id="K8Z7I0"/>
<dbReference type="Proteomes" id="UP000016057">
    <property type="component" value="Unassembled WGS sequence"/>
</dbReference>
<dbReference type="Pfam" id="PF04296">
    <property type="entry name" value="YlxR"/>
    <property type="match status" value="1"/>
</dbReference>
<dbReference type="STRING" id="1234409.C683_1234"/>
<keyword evidence="3" id="KW-1185">Reference proteome</keyword>
<proteinExistence type="predicted"/>
<evidence type="ECO:0000313" key="2">
    <source>
        <dbReference type="EMBL" id="EKU26959.1"/>
    </source>
</evidence>